<dbReference type="Gene3D" id="3.80.10.10">
    <property type="entry name" value="Ribonuclease Inhibitor"/>
    <property type="match status" value="1"/>
</dbReference>
<evidence type="ECO:0000259" key="1">
    <source>
        <dbReference type="SMART" id="SM00256"/>
    </source>
</evidence>
<protein>
    <recommendedName>
        <fullName evidence="1">F-box domain-containing protein</fullName>
    </recommendedName>
</protein>
<feature type="domain" description="F-box" evidence="1">
    <location>
        <begin position="57"/>
        <end position="94"/>
    </location>
</feature>
<organism evidence="2 3">
    <name type="scientific">Orchesella cincta</name>
    <name type="common">Springtail</name>
    <name type="synonym">Podura cincta</name>
    <dbReference type="NCBI Taxonomy" id="48709"/>
    <lineage>
        <taxon>Eukaryota</taxon>
        <taxon>Metazoa</taxon>
        <taxon>Ecdysozoa</taxon>
        <taxon>Arthropoda</taxon>
        <taxon>Hexapoda</taxon>
        <taxon>Collembola</taxon>
        <taxon>Entomobryomorpha</taxon>
        <taxon>Entomobryoidea</taxon>
        <taxon>Orchesellidae</taxon>
        <taxon>Orchesellinae</taxon>
        <taxon>Orchesella</taxon>
    </lineage>
</organism>
<dbReference type="SUPFAM" id="SSF81383">
    <property type="entry name" value="F-box domain"/>
    <property type="match status" value="2"/>
</dbReference>
<dbReference type="Pfam" id="PF12937">
    <property type="entry name" value="F-box-like"/>
    <property type="match status" value="1"/>
</dbReference>
<name>A0A1D2MNG9_ORCCI</name>
<dbReference type="InterPro" id="IPR001810">
    <property type="entry name" value="F-box_dom"/>
</dbReference>
<gene>
    <name evidence="2" type="ORF">Ocin01_12138</name>
</gene>
<evidence type="ECO:0000313" key="2">
    <source>
        <dbReference type="EMBL" id="ODM94543.1"/>
    </source>
</evidence>
<proteinExistence type="predicted"/>
<evidence type="ECO:0000313" key="3">
    <source>
        <dbReference type="Proteomes" id="UP000094527"/>
    </source>
</evidence>
<feature type="domain" description="F-box" evidence="1">
    <location>
        <begin position="16"/>
        <end position="56"/>
    </location>
</feature>
<dbReference type="InterPro" id="IPR036047">
    <property type="entry name" value="F-box-like_dom_sf"/>
</dbReference>
<dbReference type="Pfam" id="PF00646">
    <property type="entry name" value="F-box"/>
    <property type="match status" value="1"/>
</dbReference>
<comment type="caution">
    <text evidence="2">The sequence shown here is derived from an EMBL/GenBank/DDBJ whole genome shotgun (WGS) entry which is preliminary data.</text>
</comment>
<reference evidence="2 3" key="1">
    <citation type="journal article" date="2016" name="Genome Biol. Evol.">
        <title>Gene Family Evolution Reflects Adaptation to Soil Environmental Stressors in the Genome of the Collembolan Orchesella cincta.</title>
        <authorList>
            <person name="Faddeeva-Vakhrusheva A."/>
            <person name="Derks M.F."/>
            <person name="Anvar S.Y."/>
            <person name="Agamennone V."/>
            <person name="Suring W."/>
            <person name="Smit S."/>
            <person name="van Straalen N.M."/>
            <person name="Roelofs D."/>
        </authorList>
    </citation>
    <scope>NUCLEOTIDE SEQUENCE [LARGE SCALE GENOMIC DNA]</scope>
    <source>
        <tissue evidence="2">Mixed pool</tissue>
    </source>
</reference>
<sequence length="467" mass="54473">MEVEVDDEAIFEFQALPPELRLEVFGKLKNPLDLKSCWNTCSSWNEALDERKKEFLLPKILPNIHSYLSRTDLRNCRKVCKVWKEGIDIFLQTSNSRTFFSSICSLEEFEKFMARLGSHNGNPFPSRKLMFGKFVRDSFLVEDENLEADNLYGGFPLLARKFGEHVSHLIYCLNSECQGSAEQIQAIPTYFRDLKELMFVEGLGGYAETEYIHTIKDIIENFPSEGLRMENLSSFKCFLHNGAPILKAIANQYGHQLERLHCFGNCVTQDFFLDYETRLTNLKILKIWRCSFSIFSSNYFVLSVLPLRVLKLEFTDDSLEIRQVVQLVNMLPGSIINLNLRVQCRSGIRELNNGFRELDPRPHLKVLTISSSFLEEPAWLYQIITRLGSVRHFRLNCPSYLVNFERDFNIRYVEEVIRMLYEHSPALQSVIFQKPRLPKDFLYDSLEKIHTIKRKKKRVPVLVSNAM</sequence>
<dbReference type="Proteomes" id="UP000094527">
    <property type="component" value="Unassembled WGS sequence"/>
</dbReference>
<accession>A0A1D2MNG9</accession>
<dbReference type="InterPro" id="IPR032675">
    <property type="entry name" value="LRR_dom_sf"/>
</dbReference>
<dbReference type="AlphaFoldDB" id="A0A1D2MNG9"/>
<dbReference type="SMART" id="SM00256">
    <property type="entry name" value="FBOX"/>
    <property type="match status" value="2"/>
</dbReference>
<keyword evidence="3" id="KW-1185">Reference proteome</keyword>
<dbReference type="EMBL" id="LJIJ01000791">
    <property type="protein sequence ID" value="ODM94543.1"/>
    <property type="molecule type" value="Genomic_DNA"/>
</dbReference>
<dbReference type="SUPFAM" id="SSF52047">
    <property type="entry name" value="RNI-like"/>
    <property type="match status" value="1"/>
</dbReference>